<feature type="domain" description="Sphingomyelin synthase-like" evidence="2">
    <location>
        <begin position="93"/>
        <end position="131"/>
    </location>
</feature>
<accession>A0A2T9YUS9</accession>
<dbReference type="STRING" id="133385.A0A2T9YUS9"/>
<dbReference type="OrthoDB" id="422827at2759"/>
<reference evidence="3 4" key="1">
    <citation type="journal article" date="2018" name="MBio">
        <title>Comparative Genomics Reveals the Core Gene Toolbox for the Fungus-Insect Symbiosis.</title>
        <authorList>
            <person name="Wang Y."/>
            <person name="Stata M."/>
            <person name="Wang W."/>
            <person name="Stajich J.E."/>
            <person name="White M.M."/>
            <person name="Moncalvo J.M."/>
        </authorList>
    </citation>
    <scope>NUCLEOTIDE SEQUENCE [LARGE SCALE GENOMIC DNA]</scope>
    <source>
        <strain evidence="3 4">SWE-8-4</strain>
    </source>
</reference>
<keyword evidence="1" id="KW-1133">Transmembrane helix</keyword>
<dbReference type="AlphaFoldDB" id="A0A2T9YUS9"/>
<dbReference type="InterPro" id="IPR025749">
    <property type="entry name" value="Sphingomyelin_synth-like_dom"/>
</dbReference>
<feature type="transmembrane region" description="Helical" evidence="1">
    <location>
        <begin position="20"/>
        <end position="40"/>
    </location>
</feature>
<feature type="transmembrane region" description="Helical" evidence="1">
    <location>
        <begin position="46"/>
        <end position="64"/>
    </location>
</feature>
<dbReference type="EMBL" id="MBFR01000041">
    <property type="protein sequence ID" value="PVU96088.1"/>
    <property type="molecule type" value="Genomic_DNA"/>
</dbReference>
<dbReference type="Pfam" id="PF14360">
    <property type="entry name" value="PAP2_C"/>
    <property type="match status" value="1"/>
</dbReference>
<evidence type="ECO:0000313" key="3">
    <source>
        <dbReference type="EMBL" id="PVU96088.1"/>
    </source>
</evidence>
<protein>
    <recommendedName>
        <fullName evidence="2">Sphingomyelin synthase-like domain-containing protein</fullName>
    </recommendedName>
</protein>
<organism evidence="3 4">
    <name type="scientific">Smittium simulii</name>
    <dbReference type="NCBI Taxonomy" id="133385"/>
    <lineage>
        <taxon>Eukaryota</taxon>
        <taxon>Fungi</taxon>
        <taxon>Fungi incertae sedis</taxon>
        <taxon>Zoopagomycota</taxon>
        <taxon>Kickxellomycotina</taxon>
        <taxon>Harpellomycetes</taxon>
        <taxon>Harpellales</taxon>
        <taxon>Legeriomycetaceae</taxon>
        <taxon>Smittium</taxon>
    </lineage>
</organism>
<keyword evidence="4" id="KW-1185">Reference proteome</keyword>
<name>A0A2T9YUS9_9FUNG</name>
<evidence type="ECO:0000256" key="1">
    <source>
        <dbReference type="SAM" id="Phobius"/>
    </source>
</evidence>
<dbReference type="Proteomes" id="UP000245383">
    <property type="component" value="Unassembled WGS sequence"/>
</dbReference>
<gene>
    <name evidence="3" type="ORF">BB561_001404</name>
</gene>
<keyword evidence="1" id="KW-0472">Membrane</keyword>
<comment type="caution">
    <text evidence="3">The sequence shown here is derived from an EMBL/GenBank/DDBJ whole genome shotgun (WGS) entry which is preliminary data.</text>
</comment>
<sequence>MANLASKRSFNIIPQKKLLWYTDFSVNMMIGLAVINLLFYPRPWRFFARFLLSWTIALILRITTVATTSVPDPRLDCEFVTGNVFTSVSLHRCGDAIYSGHTIVYATCFMTFVSFSPDNWAGRIGKLIAFCRLLALEFPFGVGKKIPNEPNAKVKKRLIMLSLDKDGNKADYSDFVPDNLFTTKSEVNNSPIFHAQQPDTSSQTIDILR</sequence>
<keyword evidence="1" id="KW-0812">Transmembrane</keyword>
<evidence type="ECO:0000313" key="4">
    <source>
        <dbReference type="Proteomes" id="UP000245383"/>
    </source>
</evidence>
<evidence type="ECO:0000259" key="2">
    <source>
        <dbReference type="Pfam" id="PF14360"/>
    </source>
</evidence>
<proteinExistence type="predicted"/>